<dbReference type="Proteomes" id="UP000198287">
    <property type="component" value="Unassembled WGS sequence"/>
</dbReference>
<sequence>HISQQLSTLSSFISSGCPTRLPPIANTSSSTSSPTEFFSSTAIDTSNQSTTSTQSATNTPAISTTISFASSPAPSSTFQTTQTTELPDETESSTPSTQADQPSSTSIPTTKLPQRPGFTVLQSINDQGLISNVNISCWETCNSPKILQPILTFTMTSNKKTYQIQTFILGNEKNEANSYVSYLAIANLFPSYKDQVKVNPDWNKLLKACPEPKKSSCK</sequence>
<accession>A0A226EIW4</accession>
<feature type="region of interest" description="Disordered" evidence="1">
    <location>
        <begin position="23"/>
        <end position="115"/>
    </location>
</feature>
<feature type="compositionally biased region" description="Low complexity" evidence="1">
    <location>
        <begin position="27"/>
        <end position="84"/>
    </location>
</feature>
<feature type="non-terminal residue" evidence="2">
    <location>
        <position position="1"/>
    </location>
</feature>
<feature type="compositionally biased region" description="Polar residues" evidence="1">
    <location>
        <begin position="92"/>
        <end position="112"/>
    </location>
</feature>
<name>A0A226EIW4_FOLCA</name>
<protein>
    <submittedName>
        <fullName evidence="2">Uncharacterized protein</fullName>
    </submittedName>
</protein>
<evidence type="ECO:0000256" key="1">
    <source>
        <dbReference type="SAM" id="MobiDB-lite"/>
    </source>
</evidence>
<proteinExistence type="predicted"/>
<reference evidence="2 3" key="1">
    <citation type="submission" date="2015-12" db="EMBL/GenBank/DDBJ databases">
        <title>The genome of Folsomia candida.</title>
        <authorList>
            <person name="Faddeeva A."/>
            <person name="Derks M.F."/>
            <person name="Anvar Y."/>
            <person name="Smit S."/>
            <person name="Van Straalen N."/>
            <person name="Roelofs D."/>
        </authorList>
    </citation>
    <scope>NUCLEOTIDE SEQUENCE [LARGE SCALE GENOMIC DNA]</scope>
    <source>
        <strain evidence="2 3">VU population</strain>
        <tissue evidence="2">Whole body</tissue>
    </source>
</reference>
<organism evidence="2 3">
    <name type="scientific">Folsomia candida</name>
    <name type="common">Springtail</name>
    <dbReference type="NCBI Taxonomy" id="158441"/>
    <lineage>
        <taxon>Eukaryota</taxon>
        <taxon>Metazoa</taxon>
        <taxon>Ecdysozoa</taxon>
        <taxon>Arthropoda</taxon>
        <taxon>Hexapoda</taxon>
        <taxon>Collembola</taxon>
        <taxon>Entomobryomorpha</taxon>
        <taxon>Isotomoidea</taxon>
        <taxon>Isotomidae</taxon>
        <taxon>Proisotominae</taxon>
        <taxon>Folsomia</taxon>
    </lineage>
</organism>
<evidence type="ECO:0000313" key="3">
    <source>
        <dbReference type="Proteomes" id="UP000198287"/>
    </source>
</evidence>
<dbReference type="AlphaFoldDB" id="A0A226EIW4"/>
<dbReference type="EMBL" id="LNIX01000003">
    <property type="protein sequence ID" value="OXA56954.1"/>
    <property type="molecule type" value="Genomic_DNA"/>
</dbReference>
<keyword evidence="3" id="KW-1185">Reference proteome</keyword>
<comment type="caution">
    <text evidence="2">The sequence shown here is derived from an EMBL/GenBank/DDBJ whole genome shotgun (WGS) entry which is preliminary data.</text>
</comment>
<evidence type="ECO:0000313" key="2">
    <source>
        <dbReference type="EMBL" id="OXA56954.1"/>
    </source>
</evidence>
<gene>
    <name evidence="2" type="ORF">Fcan01_07146</name>
</gene>